<comment type="caution">
    <text evidence="1">The sequence shown here is derived from an EMBL/GenBank/DDBJ whole genome shotgun (WGS) entry which is preliminary data.</text>
</comment>
<feature type="non-terminal residue" evidence="1">
    <location>
        <position position="27"/>
    </location>
</feature>
<dbReference type="EMBL" id="LXQA010350108">
    <property type="protein sequence ID" value="MCI45892.1"/>
    <property type="molecule type" value="Genomic_DNA"/>
</dbReference>
<dbReference type="AlphaFoldDB" id="A0A392SBR9"/>
<accession>A0A392SBR9</accession>
<name>A0A392SBR9_9FABA</name>
<dbReference type="Proteomes" id="UP000265520">
    <property type="component" value="Unassembled WGS sequence"/>
</dbReference>
<evidence type="ECO:0000313" key="1">
    <source>
        <dbReference type="EMBL" id="MCI45892.1"/>
    </source>
</evidence>
<protein>
    <submittedName>
        <fullName evidence="1">Uncharacterized protein</fullName>
    </submittedName>
</protein>
<organism evidence="1 2">
    <name type="scientific">Trifolium medium</name>
    <dbReference type="NCBI Taxonomy" id="97028"/>
    <lineage>
        <taxon>Eukaryota</taxon>
        <taxon>Viridiplantae</taxon>
        <taxon>Streptophyta</taxon>
        <taxon>Embryophyta</taxon>
        <taxon>Tracheophyta</taxon>
        <taxon>Spermatophyta</taxon>
        <taxon>Magnoliopsida</taxon>
        <taxon>eudicotyledons</taxon>
        <taxon>Gunneridae</taxon>
        <taxon>Pentapetalae</taxon>
        <taxon>rosids</taxon>
        <taxon>fabids</taxon>
        <taxon>Fabales</taxon>
        <taxon>Fabaceae</taxon>
        <taxon>Papilionoideae</taxon>
        <taxon>50 kb inversion clade</taxon>
        <taxon>NPAAA clade</taxon>
        <taxon>Hologalegina</taxon>
        <taxon>IRL clade</taxon>
        <taxon>Trifolieae</taxon>
        <taxon>Trifolium</taxon>
    </lineage>
</organism>
<keyword evidence="2" id="KW-1185">Reference proteome</keyword>
<reference evidence="1 2" key="1">
    <citation type="journal article" date="2018" name="Front. Plant Sci.">
        <title>Red Clover (Trifolium pratense) and Zigzag Clover (T. medium) - A Picture of Genomic Similarities and Differences.</title>
        <authorList>
            <person name="Dluhosova J."/>
            <person name="Istvanek J."/>
            <person name="Nedelnik J."/>
            <person name="Repkova J."/>
        </authorList>
    </citation>
    <scope>NUCLEOTIDE SEQUENCE [LARGE SCALE GENOMIC DNA]</scope>
    <source>
        <strain evidence="2">cv. 10/8</strain>
        <tissue evidence="1">Leaf</tissue>
    </source>
</reference>
<sequence>MVVGDEWVAGVESEMSGARCSLRGSPL</sequence>
<evidence type="ECO:0000313" key="2">
    <source>
        <dbReference type="Proteomes" id="UP000265520"/>
    </source>
</evidence>
<proteinExistence type="predicted"/>